<gene>
    <name evidence="1" type="ORF">ACF05T_23855</name>
</gene>
<dbReference type="RefSeq" id="WP_391936166.1">
    <property type="nucleotide sequence ID" value="NZ_JBIBSM010000013.1"/>
</dbReference>
<evidence type="ECO:0000313" key="2">
    <source>
        <dbReference type="Proteomes" id="UP001603013"/>
    </source>
</evidence>
<proteinExistence type="predicted"/>
<comment type="caution">
    <text evidence="1">The sequence shown here is derived from an EMBL/GenBank/DDBJ whole genome shotgun (WGS) entry which is preliminary data.</text>
</comment>
<keyword evidence="2" id="KW-1185">Reference proteome</keyword>
<dbReference type="EMBL" id="JBIBSM010000013">
    <property type="protein sequence ID" value="MFF8279123.1"/>
    <property type="molecule type" value="Genomic_DNA"/>
</dbReference>
<accession>A0ABW6YGZ1</accession>
<evidence type="ECO:0000313" key="1">
    <source>
        <dbReference type="EMBL" id="MFF8279123.1"/>
    </source>
</evidence>
<organism evidence="1 2">
    <name type="scientific">Streptomyces lateritius</name>
    <dbReference type="NCBI Taxonomy" id="67313"/>
    <lineage>
        <taxon>Bacteria</taxon>
        <taxon>Bacillati</taxon>
        <taxon>Actinomycetota</taxon>
        <taxon>Actinomycetes</taxon>
        <taxon>Kitasatosporales</taxon>
        <taxon>Streptomycetaceae</taxon>
        <taxon>Streptomyces</taxon>
    </lineage>
</organism>
<reference evidence="1 2" key="1">
    <citation type="submission" date="2024-10" db="EMBL/GenBank/DDBJ databases">
        <title>The Natural Products Discovery Center: Release of the First 8490 Sequenced Strains for Exploring Actinobacteria Biosynthetic Diversity.</title>
        <authorList>
            <person name="Kalkreuter E."/>
            <person name="Kautsar S.A."/>
            <person name="Yang D."/>
            <person name="Bader C.D."/>
            <person name="Teijaro C.N."/>
            <person name="Fluegel L."/>
            <person name="Davis C.M."/>
            <person name="Simpson J.R."/>
            <person name="Lauterbach L."/>
            <person name="Steele A.D."/>
            <person name="Gui C."/>
            <person name="Meng S."/>
            <person name="Li G."/>
            <person name="Viehrig K."/>
            <person name="Ye F."/>
            <person name="Su P."/>
            <person name="Kiefer A.F."/>
            <person name="Nichols A."/>
            <person name="Cepeda A.J."/>
            <person name="Yan W."/>
            <person name="Fan B."/>
            <person name="Jiang Y."/>
            <person name="Adhikari A."/>
            <person name="Zheng C.-J."/>
            <person name="Schuster L."/>
            <person name="Cowan T.M."/>
            <person name="Smanski M.J."/>
            <person name="Chevrette M.G."/>
            <person name="De Carvalho L.P.S."/>
            <person name="Shen B."/>
        </authorList>
    </citation>
    <scope>NUCLEOTIDE SEQUENCE [LARGE SCALE GENOMIC DNA]</scope>
    <source>
        <strain evidence="1 2">NPDC015755</strain>
    </source>
</reference>
<protein>
    <recommendedName>
        <fullName evidence="3">Transposase</fullName>
    </recommendedName>
</protein>
<dbReference type="Proteomes" id="UP001603013">
    <property type="component" value="Unassembled WGS sequence"/>
</dbReference>
<evidence type="ECO:0008006" key="3">
    <source>
        <dbReference type="Google" id="ProtNLM"/>
    </source>
</evidence>
<name>A0ABW6YGZ1_9ACTN</name>
<sequence length="56" mass="6419">MQLFYKAKATRDKDETDFEAVLPLLDAPARTWLADAINAIAPDHLWLRRLPPVSRT</sequence>